<protein>
    <submittedName>
        <fullName evidence="2">Uncharacterized protein</fullName>
    </submittedName>
</protein>
<dbReference type="EMBL" id="JANAVB010008798">
    <property type="protein sequence ID" value="KAJ6841266.1"/>
    <property type="molecule type" value="Genomic_DNA"/>
</dbReference>
<dbReference type="AlphaFoldDB" id="A0AAX6HJQ4"/>
<dbReference type="Proteomes" id="UP001140949">
    <property type="component" value="Unassembled WGS sequence"/>
</dbReference>
<comment type="caution">
    <text evidence="2">The sequence shown here is derived from an EMBL/GenBank/DDBJ whole genome shotgun (WGS) entry which is preliminary data.</text>
</comment>
<reference evidence="2" key="2">
    <citation type="submission" date="2023-04" db="EMBL/GenBank/DDBJ databases">
        <authorList>
            <person name="Bruccoleri R.E."/>
            <person name="Oakeley E.J."/>
            <person name="Faust A.-M."/>
            <person name="Dessus-Babus S."/>
            <person name="Altorfer M."/>
            <person name="Burckhardt D."/>
            <person name="Oertli M."/>
            <person name="Naumann U."/>
            <person name="Petersen F."/>
            <person name="Wong J."/>
        </authorList>
    </citation>
    <scope>NUCLEOTIDE SEQUENCE</scope>
    <source>
        <strain evidence="2">GSM-AAB239-AS_SAM_17_03QT</strain>
        <tissue evidence="2">Leaf</tissue>
    </source>
</reference>
<evidence type="ECO:0000256" key="1">
    <source>
        <dbReference type="SAM" id="MobiDB-lite"/>
    </source>
</evidence>
<keyword evidence="3" id="KW-1185">Reference proteome</keyword>
<accession>A0AAX6HJQ4</accession>
<proteinExistence type="predicted"/>
<feature type="region of interest" description="Disordered" evidence="1">
    <location>
        <begin position="1"/>
        <end position="21"/>
    </location>
</feature>
<organism evidence="2 3">
    <name type="scientific">Iris pallida</name>
    <name type="common">Sweet iris</name>
    <dbReference type="NCBI Taxonomy" id="29817"/>
    <lineage>
        <taxon>Eukaryota</taxon>
        <taxon>Viridiplantae</taxon>
        <taxon>Streptophyta</taxon>
        <taxon>Embryophyta</taxon>
        <taxon>Tracheophyta</taxon>
        <taxon>Spermatophyta</taxon>
        <taxon>Magnoliopsida</taxon>
        <taxon>Liliopsida</taxon>
        <taxon>Asparagales</taxon>
        <taxon>Iridaceae</taxon>
        <taxon>Iridoideae</taxon>
        <taxon>Irideae</taxon>
        <taxon>Iris</taxon>
    </lineage>
</organism>
<sequence length="87" mass="10189">MKVAPPPRWRRPTPRHSGTSPWLSSAVRILLRRQTTEISALSRSLLCCSIDRIEEDWLIKLIWFLIDQLLDRLKTVGCTHKIRSVRI</sequence>
<reference evidence="2" key="1">
    <citation type="journal article" date="2023" name="GigaByte">
        <title>Genome assembly of the bearded iris, Iris pallida Lam.</title>
        <authorList>
            <person name="Bruccoleri R.E."/>
            <person name="Oakeley E.J."/>
            <person name="Faust A.M.E."/>
            <person name="Altorfer M."/>
            <person name="Dessus-Babus S."/>
            <person name="Burckhardt D."/>
            <person name="Oertli M."/>
            <person name="Naumann U."/>
            <person name="Petersen F."/>
            <person name="Wong J."/>
        </authorList>
    </citation>
    <scope>NUCLEOTIDE SEQUENCE</scope>
    <source>
        <strain evidence="2">GSM-AAB239-AS_SAM_17_03QT</strain>
    </source>
</reference>
<evidence type="ECO:0000313" key="3">
    <source>
        <dbReference type="Proteomes" id="UP001140949"/>
    </source>
</evidence>
<evidence type="ECO:0000313" key="2">
    <source>
        <dbReference type="EMBL" id="KAJ6841266.1"/>
    </source>
</evidence>
<gene>
    <name evidence="2" type="ORF">M6B38_307725</name>
</gene>
<name>A0AAX6HJQ4_IRIPA</name>